<evidence type="ECO:0000256" key="1">
    <source>
        <dbReference type="SAM" id="MobiDB-lite"/>
    </source>
</evidence>
<organism evidence="2 3">
    <name type="scientific">Allacma fusca</name>
    <dbReference type="NCBI Taxonomy" id="39272"/>
    <lineage>
        <taxon>Eukaryota</taxon>
        <taxon>Metazoa</taxon>
        <taxon>Ecdysozoa</taxon>
        <taxon>Arthropoda</taxon>
        <taxon>Hexapoda</taxon>
        <taxon>Collembola</taxon>
        <taxon>Symphypleona</taxon>
        <taxon>Sminthuridae</taxon>
        <taxon>Allacma</taxon>
    </lineage>
</organism>
<feature type="region of interest" description="Disordered" evidence="1">
    <location>
        <begin position="45"/>
        <end position="67"/>
    </location>
</feature>
<feature type="compositionally biased region" description="Low complexity" evidence="1">
    <location>
        <begin position="45"/>
        <end position="55"/>
    </location>
</feature>
<evidence type="ECO:0000313" key="3">
    <source>
        <dbReference type="Proteomes" id="UP000708208"/>
    </source>
</evidence>
<reference evidence="2" key="1">
    <citation type="submission" date="2021-06" db="EMBL/GenBank/DDBJ databases">
        <authorList>
            <person name="Hodson N. C."/>
            <person name="Mongue J. A."/>
            <person name="Jaron S. K."/>
        </authorList>
    </citation>
    <scope>NUCLEOTIDE SEQUENCE</scope>
</reference>
<proteinExistence type="predicted"/>
<dbReference type="EMBL" id="CAJVCH010347826">
    <property type="protein sequence ID" value="CAG7815595.1"/>
    <property type="molecule type" value="Genomic_DNA"/>
</dbReference>
<dbReference type="AlphaFoldDB" id="A0A8J2KIQ8"/>
<feature type="non-terminal residue" evidence="2">
    <location>
        <position position="1"/>
    </location>
</feature>
<evidence type="ECO:0000313" key="2">
    <source>
        <dbReference type="EMBL" id="CAG7815595.1"/>
    </source>
</evidence>
<comment type="caution">
    <text evidence="2">The sequence shown here is derived from an EMBL/GenBank/DDBJ whole genome shotgun (WGS) entry which is preliminary data.</text>
</comment>
<dbReference type="Proteomes" id="UP000708208">
    <property type="component" value="Unassembled WGS sequence"/>
</dbReference>
<name>A0A8J2KIQ8_9HEXA</name>
<accession>A0A8J2KIQ8</accession>
<keyword evidence="3" id="KW-1185">Reference proteome</keyword>
<protein>
    <submittedName>
        <fullName evidence="2">Uncharacterized protein</fullName>
    </submittedName>
</protein>
<sequence>IFEEYRKTLCSTSAPGICEKISYKCNCIVCNSGMAQAQVDMSLKGSSSVKSSKPSSKQERGVKEISLPYPPYPPGIPTIYKEPKQMKRTKSTTSFQSVIHSVPLHLRIQSTPIEGNIYPKIELESSWVLYVGNELGGPGHTHLNIRDRSRQGTSRDIAEGSTPYVGVALPLEMVYSLTEGLSQLANYSSYNQQRQN</sequence>
<gene>
    <name evidence="2" type="ORF">AFUS01_LOCUS26262</name>
</gene>